<accession>A0ABQ7PNY9</accession>
<comment type="caution">
    <text evidence="1">The sequence shown here is derived from an EMBL/GenBank/DDBJ whole genome shotgun (WGS) entry which is preliminary data.</text>
</comment>
<evidence type="ECO:0000313" key="1">
    <source>
        <dbReference type="EMBL" id="KAG7294707.1"/>
    </source>
</evidence>
<organism evidence="1 3">
    <name type="scientific">Plutella xylostella</name>
    <name type="common">Diamondback moth</name>
    <name type="synonym">Plutella maculipennis</name>
    <dbReference type="NCBI Taxonomy" id="51655"/>
    <lineage>
        <taxon>Eukaryota</taxon>
        <taxon>Metazoa</taxon>
        <taxon>Ecdysozoa</taxon>
        <taxon>Arthropoda</taxon>
        <taxon>Hexapoda</taxon>
        <taxon>Insecta</taxon>
        <taxon>Pterygota</taxon>
        <taxon>Neoptera</taxon>
        <taxon>Endopterygota</taxon>
        <taxon>Lepidoptera</taxon>
        <taxon>Glossata</taxon>
        <taxon>Ditrysia</taxon>
        <taxon>Yponomeutoidea</taxon>
        <taxon>Plutellidae</taxon>
        <taxon>Plutella</taxon>
    </lineage>
</organism>
<reference evidence="1 3" key="1">
    <citation type="submission" date="2021-06" db="EMBL/GenBank/DDBJ databases">
        <title>A haploid diamondback moth (Plutella xylostella L.) genome assembly resolves 31 chromosomes and identifies a diamide resistance mutation.</title>
        <authorList>
            <person name="Ward C.M."/>
            <person name="Perry K.D."/>
            <person name="Baker G."/>
            <person name="Powis K."/>
            <person name="Heckel D.G."/>
            <person name="Baxter S.W."/>
        </authorList>
    </citation>
    <scope>NUCLEOTIDE SEQUENCE [LARGE SCALE GENOMIC DNA]</scope>
    <source>
        <strain evidence="1 3">LV</strain>
        <tissue evidence="1">Single pupa</tissue>
    </source>
</reference>
<name>A0ABQ7PNY9_PLUXY</name>
<evidence type="ECO:0000313" key="2">
    <source>
        <dbReference type="EMBL" id="KAG7298746.1"/>
    </source>
</evidence>
<gene>
    <name evidence="2" type="ORF">JYU34_017162</name>
    <name evidence="1" type="ORF">JYU34_022945</name>
</gene>
<dbReference type="Proteomes" id="UP000823941">
    <property type="component" value="Chromosome 23"/>
</dbReference>
<keyword evidence="3" id="KW-1185">Reference proteome</keyword>
<dbReference type="EMBL" id="JAHIBW010000023">
    <property type="protein sequence ID" value="KAG7298746.1"/>
    <property type="molecule type" value="Genomic_DNA"/>
</dbReference>
<protein>
    <submittedName>
        <fullName evidence="1">Uncharacterized protein</fullName>
    </submittedName>
</protein>
<evidence type="ECO:0000313" key="3">
    <source>
        <dbReference type="Proteomes" id="UP000823941"/>
    </source>
</evidence>
<dbReference type="EMBL" id="JAHIBW010000301">
    <property type="protein sequence ID" value="KAG7294707.1"/>
    <property type="molecule type" value="Genomic_DNA"/>
</dbReference>
<proteinExistence type="predicted"/>
<sequence length="56" mass="5902">MAGPLWREPGPVPPPRFCLRGAPATDPARRCLPVMTVPTQTGWTVACLARTTASAA</sequence>